<keyword evidence="1" id="KW-0812">Transmembrane</keyword>
<feature type="transmembrane region" description="Helical" evidence="1">
    <location>
        <begin position="93"/>
        <end position="115"/>
    </location>
</feature>
<evidence type="ECO:0000313" key="2">
    <source>
        <dbReference type="EMBL" id="RJF93548.1"/>
    </source>
</evidence>
<dbReference type="Proteomes" id="UP000286100">
    <property type="component" value="Unassembled WGS sequence"/>
</dbReference>
<dbReference type="InterPro" id="IPR009325">
    <property type="entry name" value="DUF983"/>
</dbReference>
<dbReference type="Pfam" id="PF06170">
    <property type="entry name" value="DUF983"/>
    <property type="match status" value="1"/>
</dbReference>
<protein>
    <submittedName>
        <fullName evidence="2">DUF983 domain-containing protein</fullName>
    </submittedName>
</protein>
<keyword evidence="1" id="KW-0472">Membrane</keyword>
<dbReference type="OrthoDB" id="9799456at2"/>
<gene>
    <name evidence="2" type="ORF">D3876_04300</name>
</gene>
<reference evidence="2 3" key="1">
    <citation type="submission" date="2018-09" db="EMBL/GenBank/DDBJ databases">
        <authorList>
            <person name="Zhu H."/>
        </authorList>
    </citation>
    <scope>NUCLEOTIDE SEQUENCE [LARGE SCALE GENOMIC DNA]</scope>
    <source>
        <strain evidence="2 3">K2R01-6</strain>
    </source>
</reference>
<name>A0A418WQM4_9SPHN</name>
<organism evidence="2 3">
    <name type="scientific">Sphingomonas cavernae</name>
    <dbReference type="NCBI Taxonomy" id="2320861"/>
    <lineage>
        <taxon>Bacteria</taxon>
        <taxon>Pseudomonadati</taxon>
        <taxon>Pseudomonadota</taxon>
        <taxon>Alphaproteobacteria</taxon>
        <taxon>Sphingomonadales</taxon>
        <taxon>Sphingomonadaceae</taxon>
        <taxon>Sphingomonas</taxon>
    </lineage>
</organism>
<sequence length="135" mass="14180">MSGAAGARRSTANTVTDTAPGTAQVALGGLCPRCGAKTLFFGIVRFAPECGACGLDYDQFNVGDGPAAFLILIVGALITIGAVTVQLGFEPPFWVHILLWVPLTLALVVGLLRVAKAALLQLEFRNRAREGRLVE</sequence>
<evidence type="ECO:0000256" key="1">
    <source>
        <dbReference type="SAM" id="Phobius"/>
    </source>
</evidence>
<comment type="caution">
    <text evidence="2">The sequence shown here is derived from an EMBL/GenBank/DDBJ whole genome shotgun (WGS) entry which is preliminary data.</text>
</comment>
<proteinExistence type="predicted"/>
<dbReference type="EMBL" id="QYUM01000002">
    <property type="protein sequence ID" value="RJF93548.1"/>
    <property type="molecule type" value="Genomic_DNA"/>
</dbReference>
<feature type="transmembrane region" description="Helical" evidence="1">
    <location>
        <begin position="67"/>
        <end position="87"/>
    </location>
</feature>
<dbReference type="AlphaFoldDB" id="A0A418WQM4"/>
<accession>A0A418WQM4</accession>
<evidence type="ECO:0000313" key="3">
    <source>
        <dbReference type="Proteomes" id="UP000286100"/>
    </source>
</evidence>
<keyword evidence="1" id="KW-1133">Transmembrane helix</keyword>
<keyword evidence="3" id="KW-1185">Reference proteome</keyword>